<dbReference type="InterPro" id="IPR029322">
    <property type="entry name" value="DUF4474"/>
</dbReference>
<organism evidence="2 3">
    <name type="scientific">Candidatus Desulfosporosinus infrequens</name>
    <dbReference type="NCBI Taxonomy" id="2043169"/>
    <lineage>
        <taxon>Bacteria</taxon>
        <taxon>Bacillati</taxon>
        <taxon>Bacillota</taxon>
        <taxon>Clostridia</taxon>
        <taxon>Eubacteriales</taxon>
        <taxon>Desulfitobacteriaceae</taxon>
        <taxon>Desulfosporosinus</taxon>
    </lineage>
</organism>
<gene>
    <name evidence="2" type="ORF">SBF1_650013</name>
</gene>
<feature type="domain" description="DUF4474" evidence="1">
    <location>
        <begin position="32"/>
        <end position="272"/>
    </location>
</feature>
<dbReference type="EMBL" id="OMOF01000612">
    <property type="protein sequence ID" value="SPF53262.1"/>
    <property type="molecule type" value="Genomic_DNA"/>
</dbReference>
<evidence type="ECO:0000313" key="3">
    <source>
        <dbReference type="Proteomes" id="UP000238916"/>
    </source>
</evidence>
<evidence type="ECO:0000259" key="1">
    <source>
        <dbReference type="Pfam" id="PF14751"/>
    </source>
</evidence>
<name>A0A2U3LN41_9FIRM</name>
<dbReference type="AlphaFoldDB" id="A0A2U3LN41"/>
<dbReference type="Pfam" id="PF14751">
    <property type="entry name" value="DUF4474"/>
    <property type="match status" value="1"/>
</dbReference>
<proteinExistence type="predicted"/>
<reference evidence="3" key="1">
    <citation type="submission" date="2018-02" db="EMBL/GenBank/DDBJ databases">
        <authorList>
            <person name="Hausmann B."/>
        </authorList>
    </citation>
    <scope>NUCLEOTIDE SEQUENCE [LARGE SCALE GENOMIC DNA]</scope>
    <source>
        <strain evidence="3">Peat soil MAG SbF1</strain>
    </source>
</reference>
<sequence>MSVQIIKSKAIVTGRNPEKFSSGAEGTGNAELDEAIHLAGYAYDPKQDIFYSNMDAWQRKIGYCRLYDEAAAPTGMIIDCEPIYFEYLEQKWMIGFWKGQYDLVTGAEIGVYTNAVDLNILGLFSGAYYSCASNADLLQMSYTLKKNGKPLFTRGGKHWWLTGFKLGEFSEPSELTMDIDITLRDVIMRDAFVAGLWNAGYSLAEFTRDGNTVSFTLSIPHTPPPLTRTNTIASLMQRKNEKLCAEYRDITGQSNNIQDKIQAIEKLAPEMYAKIIRLGKSKRLYEMLSFLLQQVSVLPNLHTPLGHKLS</sequence>
<accession>A0A2U3LN41</accession>
<protein>
    <recommendedName>
        <fullName evidence="1">DUF4474 domain-containing protein</fullName>
    </recommendedName>
</protein>
<dbReference type="OrthoDB" id="1863351at2"/>
<dbReference type="Proteomes" id="UP000238916">
    <property type="component" value="Unassembled WGS sequence"/>
</dbReference>
<evidence type="ECO:0000313" key="2">
    <source>
        <dbReference type="EMBL" id="SPF53262.1"/>
    </source>
</evidence>